<organism evidence="2 3">
    <name type="scientific">Hyphomonas jannaschiana VP2</name>
    <dbReference type="NCBI Taxonomy" id="1280952"/>
    <lineage>
        <taxon>Bacteria</taxon>
        <taxon>Pseudomonadati</taxon>
        <taxon>Pseudomonadota</taxon>
        <taxon>Alphaproteobacteria</taxon>
        <taxon>Hyphomonadales</taxon>
        <taxon>Hyphomonadaceae</taxon>
        <taxon>Hyphomonas</taxon>
    </lineage>
</organism>
<proteinExistence type="predicted"/>
<sequence length="161" mass="17469">MIRYLKIVLIVFVGLQGLFYFISNAVNWEYAQMAVSAVLSQSDSPAYPNLVVPSITSPFLVKLALIGIMTGELLVGLLCLKGAFDMWKMADGPAEGFNAAKTWAIVGCCTALIVWFGIFQVFGAALLQMWQGQVGVGSFEGAFMYHAASGIILIFVNQKDD</sequence>
<keyword evidence="1" id="KW-0472">Membrane</keyword>
<feature type="transmembrane region" description="Helical" evidence="1">
    <location>
        <begin position="136"/>
        <end position="156"/>
    </location>
</feature>
<dbReference type="STRING" id="1280952.HJA_01285"/>
<evidence type="ECO:0000256" key="1">
    <source>
        <dbReference type="SAM" id="Phobius"/>
    </source>
</evidence>
<keyword evidence="1" id="KW-0812">Transmembrane</keyword>
<keyword evidence="3" id="KW-1185">Reference proteome</keyword>
<dbReference type="Proteomes" id="UP000024816">
    <property type="component" value="Unassembled WGS sequence"/>
</dbReference>
<dbReference type="RefSeq" id="WP_035577227.1">
    <property type="nucleotide sequence ID" value="NZ_ARYJ01000001.1"/>
</dbReference>
<name>A0A059FKG4_9PROT</name>
<dbReference type="OrthoDB" id="7618855at2"/>
<gene>
    <name evidence="2" type="ORF">HJA_01285</name>
</gene>
<evidence type="ECO:0000313" key="2">
    <source>
        <dbReference type="EMBL" id="KCZ91129.1"/>
    </source>
</evidence>
<feature type="transmembrane region" description="Helical" evidence="1">
    <location>
        <begin position="59"/>
        <end position="80"/>
    </location>
</feature>
<accession>A0A059FKG4</accession>
<keyword evidence="1" id="KW-1133">Transmembrane helix</keyword>
<dbReference type="EMBL" id="ARYJ01000001">
    <property type="protein sequence ID" value="KCZ91129.1"/>
    <property type="molecule type" value="Genomic_DNA"/>
</dbReference>
<dbReference type="InterPro" id="IPR018681">
    <property type="entry name" value="DUF2165_transmembrane"/>
</dbReference>
<protein>
    <submittedName>
        <fullName evidence="2">Small integral membrane protein</fullName>
    </submittedName>
</protein>
<comment type="caution">
    <text evidence="2">The sequence shown here is derived from an EMBL/GenBank/DDBJ whole genome shotgun (WGS) entry which is preliminary data.</text>
</comment>
<evidence type="ECO:0000313" key="3">
    <source>
        <dbReference type="Proteomes" id="UP000024816"/>
    </source>
</evidence>
<dbReference type="AlphaFoldDB" id="A0A059FKG4"/>
<feature type="transmembrane region" description="Helical" evidence="1">
    <location>
        <begin position="103"/>
        <end position="130"/>
    </location>
</feature>
<dbReference type="eggNOG" id="COG5472">
    <property type="taxonomic scope" value="Bacteria"/>
</dbReference>
<dbReference type="Pfam" id="PF09933">
    <property type="entry name" value="DUF2165"/>
    <property type="match status" value="1"/>
</dbReference>
<feature type="transmembrane region" description="Helical" evidence="1">
    <location>
        <begin position="7"/>
        <end position="26"/>
    </location>
</feature>
<reference evidence="2 3" key="1">
    <citation type="journal article" date="2014" name="Antonie Van Leeuwenhoek">
        <title>Hyphomonas beringensis sp. nov. and Hyphomonas chukchiensis sp. nov., isolated from surface seawater of the Bering Sea and Chukchi Sea.</title>
        <authorList>
            <person name="Li C."/>
            <person name="Lai Q."/>
            <person name="Li G."/>
            <person name="Dong C."/>
            <person name="Wang J."/>
            <person name="Liao Y."/>
            <person name="Shao Z."/>
        </authorList>
    </citation>
    <scope>NUCLEOTIDE SEQUENCE [LARGE SCALE GENOMIC DNA]</scope>
    <source>
        <strain evidence="2 3">VP2</strain>
    </source>
</reference>
<dbReference type="PATRIC" id="fig|1280952.3.peg.262"/>